<sequence>MRQVFRFPLTLRACVGFLLAVVPIGDAWLRAMRAGVAMRNSYSPAAGLLNLWNVDYFHPSE</sequence>
<gene>
    <name evidence="2" type="ORF">GCM10011495_24350</name>
</gene>
<reference evidence="3" key="1">
    <citation type="journal article" date="2019" name="Int. J. Syst. Evol. Microbiol.">
        <title>The Global Catalogue of Microorganisms (GCM) 10K type strain sequencing project: providing services to taxonomists for standard genome sequencing and annotation.</title>
        <authorList>
            <consortium name="The Broad Institute Genomics Platform"/>
            <consortium name="The Broad Institute Genome Sequencing Center for Infectious Disease"/>
            <person name="Wu L."/>
            <person name="Ma J."/>
        </authorList>
    </citation>
    <scope>NUCLEOTIDE SEQUENCE [LARGE SCALE GENOMIC DNA]</scope>
    <source>
        <strain evidence="3">CGMCC 1.14966</strain>
    </source>
</reference>
<organism evidence="2 3">
    <name type="scientific">Hymenobacter frigidus</name>
    <dbReference type="NCBI Taxonomy" id="1524095"/>
    <lineage>
        <taxon>Bacteria</taxon>
        <taxon>Pseudomonadati</taxon>
        <taxon>Bacteroidota</taxon>
        <taxon>Cytophagia</taxon>
        <taxon>Cytophagales</taxon>
        <taxon>Hymenobacteraceae</taxon>
        <taxon>Hymenobacter</taxon>
    </lineage>
</organism>
<dbReference type="RefSeq" id="WP_188562344.1">
    <property type="nucleotide sequence ID" value="NZ_BMGY01000021.1"/>
</dbReference>
<keyword evidence="1" id="KW-0472">Membrane</keyword>
<keyword evidence="3" id="KW-1185">Reference proteome</keyword>
<evidence type="ECO:0000256" key="1">
    <source>
        <dbReference type="SAM" id="Phobius"/>
    </source>
</evidence>
<dbReference type="Proteomes" id="UP000637774">
    <property type="component" value="Unassembled WGS sequence"/>
</dbReference>
<dbReference type="EMBL" id="BMGY01000021">
    <property type="protein sequence ID" value="GGH86837.1"/>
    <property type="molecule type" value="Genomic_DNA"/>
</dbReference>
<keyword evidence="1" id="KW-0812">Transmembrane</keyword>
<proteinExistence type="predicted"/>
<accession>A0ABQ2A8R1</accession>
<evidence type="ECO:0000313" key="3">
    <source>
        <dbReference type="Proteomes" id="UP000637774"/>
    </source>
</evidence>
<name>A0ABQ2A8R1_9BACT</name>
<feature type="transmembrane region" description="Helical" evidence="1">
    <location>
        <begin position="6"/>
        <end position="29"/>
    </location>
</feature>
<comment type="caution">
    <text evidence="2">The sequence shown here is derived from an EMBL/GenBank/DDBJ whole genome shotgun (WGS) entry which is preliminary data.</text>
</comment>
<keyword evidence="1" id="KW-1133">Transmembrane helix</keyword>
<protein>
    <submittedName>
        <fullName evidence="2">Uncharacterized protein</fullName>
    </submittedName>
</protein>
<evidence type="ECO:0000313" key="2">
    <source>
        <dbReference type="EMBL" id="GGH86837.1"/>
    </source>
</evidence>